<dbReference type="AlphaFoldDB" id="K1TH68"/>
<evidence type="ECO:0000256" key="2">
    <source>
        <dbReference type="ARBA" id="ARBA00008779"/>
    </source>
</evidence>
<reference evidence="8" key="1">
    <citation type="journal article" date="2013" name="Environ. Microbiol.">
        <title>Microbiota from the distal guts of lean and obese adolescents exhibit partial functional redundancy besides clear differences in community structure.</title>
        <authorList>
            <person name="Ferrer M."/>
            <person name="Ruiz A."/>
            <person name="Lanza F."/>
            <person name="Haange S.B."/>
            <person name="Oberbach A."/>
            <person name="Till H."/>
            <person name="Bargiela R."/>
            <person name="Campoy C."/>
            <person name="Segura M.T."/>
            <person name="Richter M."/>
            <person name="von Bergen M."/>
            <person name="Seifert J."/>
            <person name="Suarez A."/>
        </authorList>
    </citation>
    <scope>NUCLEOTIDE SEQUENCE</scope>
</reference>
<comment type="cofactor">
    <cofactor evidence="1">
        <name>Ca(2+)</name>
        <dbReference type="ChEBI" id="CHEBI:29108"/>
    </cofactor>
</comment>
<dbReference type="InterPro" id="IPR017850">
    <property type="entry name" value="Alkaline_phosphatase_core_sf"/>
</dbReference>
<feature type="non-terminal residue" evidence="8">
    <location>
        <position position="175"/>
    </location>
</feature>
<evidence type="ECO:0000259" key="7">
    <source>
        <dbReference type="Pfam" id="PF00884"/>
    </source>
</evidence>
<evidence type="ECO:0000256" key="4">
    <source>
        <dbReference type="ARBA" id="ARBA00022729"/>
    </source>
</evidence>
<proteinExistence type="inferred from homology"/>
<comment type="caution">
    <text evidence="8">The sequence shown here is derived from an EMBL/GenBank/DDBJ whole genome shotgun (WGS) entry which is preliminary data.</text>
</comment>
<protein>
    <submittedName>
        <fullName evidence="8">Arylsulfatase</fullName>
    </submittedName>
</protein>
<evidence type="ECO:0000256" key="3">
    <source>
        <dbReference type="ARBA" id="ARBA00022723"/>
    </source>
</evidence>
<gene>
    <name evidence="8" type="ORF">LEA_13806</name>
</gene>
<comment type="similarity">
    <text evidence="2">Belongs to the sulfatase family.</text>
</comment>
<accession>K1TH68</accession>
<evidence type="ECO:0000256" key="6">
    <source>
        <dbReference type="ARBA" id="ARBA00022837"/>
    </source>
</evidence>
<dbReference type="GO" id="GO:0004065">
    <property type="term" value="F:arylsulfatase activity"/>
    <property type="evidence" value="ECO:0007669"/>
    <property type="project" value="TreeGrafter"/>
</dbReference>
<dbReference type="InterPro" id="IPR050738">
    <property type="entry name" value="Sulfatase"/>
</dbReference>
<sequence length="175" mass="19487">MNNRLLFTLAALPLAAQGTAGEKKEAATPNGNPRPNILFFLVDDMGWQDTSVPFHDERTPLNDRYHTPNMERLARMGVRFTQAYACAVSSPSRCSILSGMNAARHRVTNWTLDYGRQTDASSDVLELPDWNWNGIQPDTVVSAHNTQNATPVTTLPQLLRENGYYTIHCGKAHFG</sequence>
<name>K1TH68_9ZZZZ</name>
<dbReference type="EMBL" id="AJWY01009373">
    <property type="protein sequence ID" value="EKC58556.1"/>
    <property type="molecule type" value="Genomic_DNA"/>
</dbReference>
<keyword evidence="4" id="KW-0732">Signal</keyword>
<feature type="domain" description="Sulfatase N-terminal" evidence="7">
    <location>
        <begin position="35"/>
        <end position="174"/>
    </location>
</feature>
<evidence type="ECO:0000256" key="1">
    <source>
        <dbReference type="ARBA" id="ARBA00001913"/>
    </source>
</evidence>
<organism evidence="8">
    <name type="scientific">human gut metagenome</name>
    <dbReference type="NCBI Taxonomy" id="408170"/>
    <lineage>
        <taxon>unclassified sequences</taxon>
        <taxon>metagenomes</taxon>
        <taxon>organismal metagenomes</taxon>
    </lineage>
</organism>
<dbReference type="GO" id="GO:0046872">
    <property type="term" value="F:metal ion binding"/>
    <property type="evidence" value="ECO:0007669"/>
    <property type="project" value="UniProtKB-KW"/>
</dbReference>
<keyword evidence="6" id="KW-0106">Calcium</keyword>
<keyword evidence="3" id="KW-0479">Metal-binding</keyword>
<dbReference type="InterPro" id="IPR000917">
    <property type="entry name" value="Sulfatase_N"/>
</dbReference>
<dbReference type="Gene3D" id="3.40.720.10">
    <property type="entry name" value="Alkaline Phosphatase, subunit A"/>
    <property type="match status" value="1"/>
</dbReference>
<evidence type="ECO:0000313" key="8">
    <source>
        <dbReference type="EMBL" id="EKC58556.1"/>
    </source>
</evidence>
<evidence type="ECO:0000256" key="5">
    <source>
        <dbReference type="ARBA" id="ARBA00022801"/>
    </source>
</evidence>
<dbReference type="PANTHER" id="PTHR42693">
    <property type="entry name" value="ARYLSULFATASE FAMILY MEMBER"/>
    <property type="match status" value="1"/>
</dbReference>
<keyword evidence="5" id="KW-0378">Hydrolase</keyword>
<dbReference type="Pfam" id="PF00884">
    <property type="entry name" value="Sulfatase"/>
    <property type="match status" value="1"/>
</dbReference>
<dbReference type="SUPFAM" id="SSF53649">
    <property type="entry name" value="Alkaline phosphatase-like"/>
    <property type="match status" value="1"/>
</dbReference>
<dbReference type="PANTHER" id="PTHR42693:SF42">
    <property type="entry name" value="ARYLSULFATASE G"/>
    <property type="match status" value="1"/>
</dbReference>